<dbReference type="InterPro" id="IPR015943">
    <property type="entry name" value="WD40/YVTN_repeat-like_dom_sf"/>
</dbReference>
<organism evidence="2">
    <name type="scientific">Tanacetum cinerariifolium</name>
    <name type="common">Dalmatian daisy</name>
    <name type="synonym">Chrysanthemum cinerariifolium</name>
    <dbReference type="NCBI Taxonomy" id="118510"/>
    <lineage>
        <taxon>Eukaryota</taxon>
        <taxon>Viridiplantae</taxon>
        <taxon>Streptophyta</taxon>
        <taxon>Embryophyta</taxon>
        <taxon>Tracheophyta</taxon>
        <taxon>Spermatophyta</taxon>
        <taxon>Magnoliopsida</taxon>
        <taxon>eudicotyledons</taxon>
        <taxon>Gunneridae</taxon>
        <taxon>Pentapetalae</taxon>
        <taxon>asterids</taxon>
        <taxon>campanulids</taxon>
        <taxon>Asterales</taxon>
        <taxon>Asteraceae</taxon>
        <taxon>Asteroideae</taxon>
        <taxon>Anthemideae</taxon>
        <taxon>Anthemidinae</taxon>
        <taxon>Tanacetum</taxon>
    </lineage>
</organism>
<feature type="compositionally biased region" description="Low complexity" evidence="1">
    <location>
        <begin position="3004"/>
        <end position="3016"/>
    </location>
</feature>
<dbReference type="Gene3D" id="2.130.10.10">
    <property type="entry name" value="YVTN repeat-like/Quinoprotein amine dehydrogenase"/>
    <property type="match status" value="2"/>
</dbReference>
<protein>
    <submittedName>
        <fullName evidence="2">Uncharacterized protein</fullName>
    </submittedName>
</protein>
<feature type="compositionally biased region" description="Basic residues" evidence="1">
    <location>
        <begin position="863"/>
        <end position="880"/>
    </location>
</feature>
<feature type="compositionally biased region" description="Basic residues" evidence="1">
    <location>
        <begin position="888"/>
        <end position="899"/>
    </location>
</feature>
<feature type="compositionally biased region" description="Pro residues" evidence="1">
    <location>
        <begin position="384"/>
        <end position="401"/>
    </location>
</feature>
<feature type="compositionally biased region" description="Basic residues" evidence="1">
    <location>
        <begin position="1032"/>
        <end position="1048"/>
    </location>
</feature>
<feature type="region of interest" description="Disordered" evidence="1">
    <location>
        <begin position="2850"/>
        <end position="3144"/>
    </location>
</feature>
<feature type="region of interest" description="Disordered" evidence="1">
    <location>
        <begin position="3633"/>
        <end position="3656"/>
    </location>
</feature>
<feature type="region of interest" description="Disordered" evidence="1">
    <location>
        <begin position="378"/>
        <end position="728"/>
    </location>
</feature>
<name>A0A699GHE3_TANCI</name>
<feature type="compositionally biased region" description="Basic residues" evidence="1">
    <location>
        <begin position="1346"/>
        <end position="1361"/>
    </location>
</feature>
<feature type="compositionally biased region" description="Basic residues" evidence="1">
    <location>
        <begin position="3471"/>
        <end position="3486"/>
    </location>
</feature>
<feature type="compositionally biased region" description="Basic residues" evidence="1">
    <location>
        <begin position="1450"/>
        <end position="1494"/>
    </location>
</feature>
<accession>A0A699GHE3</accession>
<feature type="compositionally biased region" description="Gly residues" evidence="1">
    <location>
        <begin position="572"/>
        <end position="589"/>
    </location>
</feature>
<feature type="region of interest" description="Disordered" evidence="1">
    <location>
        <begin position="2423"/>
        <end position="2650"/>
    </location>
</feature>
<feature type="compositionally biased region" description="Low complexity" evidence="1">
    <location>
        <begin position="1239"/>
        <end position="1251"/>
    </location>
</feature>
<feature type="region of interest" description="Disordered" evidence="1">
    <location>
        <begin position="3336"/>
        <end position="3361"/>
    </location>
</feature>
<dbReference type="EMBL" id="BKCJ010000002">
    <property type="protein sequence ID" value="GEU28228.1"/>
    <property type="molecule type" value="Genomic_DNA"/>
</dbReference>
<feature type="compositionally biased region" description="Low complexity" evidence="1">
    <location>
        <begin position="3051"/>
        <end position="3062"/>
    </location>
</feature>
<feature type="region of interest" description="Disordered" evidence="1">
    <location>
        <begin position="1158"/>
        <end position="1654"/>
    </location>
</feature>
<feature type="compositionally biased region" description="Basic residues" evidence="1">
    <location>
        <begin position="2612"/>
        <end position="2629"/>
    </location>
</feature>
<feature type="compositionally biased region" description="Low complexity" evidence="1">
    <location>
        <begin position="607"/>
        <end position="620"/>
    </location>
</feature>
<feature type="region of interest" description="Disordered" evidence="1">
    <location>
        <begin position="782"/>
        <end position="1100"/>
    </location>
</feature>
<feature type="compositionally biased region" description="Basic residues" evidence="1">
    <location>
        <begin position="1587"/>
        <end position="1603"/>
    </location>
</feature>
<feature type="compositionally biased region" description="Low complexity" evidence="1">
    <location>
        <begin position="1561"/>
        <end position="1570"/>
    </location>
</feature>
<feature type="compositionally biased region" description="Basic residues" evidence="1">
    <location>
        <begin position="621"/>
        <end position="631"/>
    </location>
</feature>
<feature type="compositionally biased region" description="Gly residues" evidence="1">
    <location>
        <begin position="634"/>
        <end position="644"/>
    </location>
</feature>
<feature type="compositionally biased region" description="Basic residues" evidence="1">
    <location>
        <begin position="1252"/>
        <end position="1265"/>
    </location>
</feature>
<feature type="compositionally biased region" description="Low complexity" evidence="1">
    <location>
        <begin position="992"/>
        <end position="1009"/>
    </location>
</feature>
<reference evidence="2" key="1">
    <citation type="journal article" date="2019" name="Sci. Rep.">
        <title>Draft genome of Tanacetum cinerariifolium, the natural source of mosquito coil.</title>
        <authorList>
            <person name="Yamashiro T."/>
            <person name="Shiraishi A."/>
            <person name="Satake H."/>
            <person name="Nakayama K."/>
        </authorList>
    </citation>
    <scope>NUCLEOTIDE SEQUENCE</scope>
</reference>
<feature type="compositionally biased region" description="Basic residues" evidence="1">
    <location>
        <begin position="3041"/>
        <end position="3050"/>
    </location>
</feature>
<evidence type="ECO:0000256" key="1">
    <source>
        <dbReference type="SAM" id="MobiDB-lite"/>
    </source>
</evidence>
<feature type="compositionally biased region" description="Low complexity" evidence="1">
    <location>
        <begin position="3091"/>
        <end position="3102"/>
    </location>
</feature>
<feature type="region of interest" description="Disordered" evidence="1">
    <location>
        <begin position="3273"/>
        <end position="3297"/>
    </location>
</feature>
<feature type="compositionally biased region" description="Basic and acidic residues" evidence="1">
    <location>
        <begin position="1370"/>
        <end position="1395"/>
    </location>
</feature>
<feature type="compositionally biased region" description="Gly residues" evidence="1">
    <location>
        <begin position="917"/>
        <end position="941"/>
    </location>
</feature>
<feature type="compositionally biased region" description="Basic residues" evidence="1">
    <location>
        <begin position="669"/>
        <end position="703"/>
    </location>
</feature>
<dbReference type="SUPFAM" id="SSF63829">
    <property type="entry name" value="Calcium-dependent phosphotriesterase"/>
    <property type="match status" value="2"/>
</dbReference>
<feature type="compositionally biased region" description="Basic and acidic residues" evidence="1">
    <location>
        <begin position="3644"/>
        <end position="3656"/>
    </location>
</feature>
<feature type="compositionally biased region" description="Basic residues" evidence="1">
    <location>
        <begin position="1010"/>
        <end position="1023"/>
    </location>
</feature>
<feature type="compositionally biased region" description="Basic residues" evidence="1">
    <location>
        <begin position="2973"/>
        <end position="2986"/>
    </location>
</feature>
<evidence type="ECO:0000313" key="2">
    <source>
        <dbReference type="EMBL" id="GEU28228.1"/>
    </source>
</evidence>
<feature type="compositionally biased region" description="Low complexity" evidence="1">
    <location>
        <begin position="402"/>
        <end position="416"/>
    </location>
</feature>
<feature type="compositionally biased region" description="Low complexity" evidence="1">
    <location>
        <begin position="1604"/>
        <end position="1617"/>
    </location>
</feature>
<feature type="compositionally biased region" description="Low complexity" evidence="1">
    <location>
        <begin position="2941"/>
        <end position="2962"/>
    </location>
</feature>
<feature type="compositionally biased region" description="Basic residues" evidence="1">
    <location>
        <begin position="3067"/>
        <end position="3083"/>
    </location>
</feature>
<feature type="compositionally biased region" description="Basic residues" evidence="1">
    <location>
        <begin position="1396"/>
        <end position="1406"/>
    </location>
</feature>
<feature type="region of interest" description="Disordered" evidence="1">
    <location>
        <begin position="3467"/>
        <end position="3491"/>
    </location>
</feature>
<feature type="compositionally biased region" description="Basic residues" evidence="1">
    <location>
        <begin position="466"/>
        <end position="500"/>
    </location>
</feature>
<feature type="compositionally biased region" description="Basic and acidic residues" evidence="1">
    <location>
        <begin position="454"/>
        <end position="465"/>
    </location>
</feature>
<feature type="compositionally biased region" description="Basic residues" evidence="1">
    <location>
        <begin position="651"/>
        <end position="660"/>
    </location>
</feature>
<feature type="compositionally biased region" description="Basic residues" evidence="1">
    <location>
        <begin position="2895"/>
        <end position="2904"/>
    </location>
</feature>
<feature type="compositionally biased region" description="Basic and acidic residues" evidence="1">
    <location>
        <begin position="542"/>
        <end position="558"/>
    </location>
</feature>
<feature type="compositionally biased region" description="Basic and acidic residues" evidence="1">
    <location>
        <begin position="819"/>
        <end position="829"/>
    </location>
</feature>
<feature type="compositionally biased region" description="Basic and acidic residues" evidence="1">
    <location>
        <begin position="1193"/>
        <end position="1208"/>
    </location>
</feature>
<feature type="compositionally biased region" description="Basic and acidic residues" evidence="1">
    <location>
        <begin position="1063"/>
        <end position="1079"/>
    </location>
</feature>
<feature type="compositionally biased region" description="Low complexity" evidence="1">
    <location>
        <begin position="2517"/>
        <end position="2537"/>
    </location>
</feature>
<feature type="compositionally biased region" description="Basic residues" evidence="1">
    <location>
        <begin position="1170"/>
        <end position="1182"/>
    </location>
</feature>
<feature type="compositionally biased region" description="Basic residues" evidence="1">
    <location>
        <begin position="2921"/>
        <end position="2940"/>
    </location>
</feature>
<proteinExistence type="predicted"/>
<feature type="compositionally biased region" description="Basic residues" evidence="1">
    <location>
        <begin position="1520"/>
        <end position="1529"/>
    </location>
</feature>
<comment type="caution">
    <text evidence="2">The sequence shown here is derived from an EMBL/GenBank/DDBJ whole genome shotgun (WGS) entry which is preliminary data.</text>
</comment>
<sequence length="3656" mass="387603">MLTTGLRLDGCVVAARHFVPIDDVEECLDVVGTAVLVVQVVRMFPHVQAQDRRAAGQAHKRAHQRAVLVGAVFHQQLAILAHRQPGPAATEAGLRRLGELLFELVVSAEVGVDCRCQLAAGLAAAGRAQHGPEQRVVGMAASMVAHRGLRLGGQGADVGDQRFDRLLRDAGVGYGGIEAGNVGLVMLGMVDFHGARIEMRLEGIVGIGTGAAAGACGWPRAALAAGNSRRGGAAMACAVAALADRGEVVQDAALLHQVRLPAAPAQVQQLLFQLAQGLHPAPQHGDLLVQQVVHARAGARRLGFELQQDADVGDCHLQGPAMPDELQPFQMLGQVLPVAGPVARRGGQQAGFFVIPHGFHVAPGSVMQAYLTLAPTAMTTPPDRTAPPAPATARDTPPPPARQTTRTTPVTGDDTAASASAFPALPHRQHGLPGGRTANPRQGGAHGRGRAPRFRPDGQDTDRAPHRGRRCRYRGGAGRHRHAGRTAGRRCVRRPACRRRAAPDPQASRAARHRGRGGGGGRSAGVDHAHRWRAGGGGAGRAVDRSGRPDHPEKRVDRLAQPGAQHPFPDEPGGGGRGGRGPVAGGGDGRLPVCRGRADRKPGAGPGAQRRAGLAQAGARYGHRARRRRRLAGPAGGRGGGGRRAAGQAGRPHRARRCRARGGLGGRSGPHHGRKRPGGQGRRRHRVCRHHQRARRAGSRGHVRQPPQHPGPDRAHRRRNPGQPGAHPAVRRCVCTVLHAAGGGDGGAGGRGAGAVLRRGLGALVVQGAGAAGDRVPVRAGGVHAGGHRQRADGSHPPGTAGQGRPVPGVGLPFAGRGARQDRHADLRPSDGNPGAPVRRRVVGAGAAAGGVAGRPVRPPAGGRHRPGRAAGRRPPRRHALPGAAGARRARRHRRRRLPPRQPAPDAGTRRLVAGNRGRGAPAGGPGPHGGRAGEGDGGAGRARHRRSDTAGGAARHRAVAGAGRGHRHAHRRQRPRGSARRRRAGHRQRGRAAAARRQAGRAAPAAGALRRRGHGRRRHQRRAGAGAGGHRLCHGRGRQRRRHRNGRRGADGRRPGQAARVHRSEPRHAPHPGAEHRGGAGNQGRVFRPGAGGTGDAVDGRVCRRGRQLARGVQRPAAAAPAFLITVLCAGRHLARKHPGAADAPRPARGRVLDLRLQSDPGRDARVGRAGRVRRRHRRHAHEAAAAAVVRDGGRVDGRRPGRDPDHRRRRRQAGRLPLHGSQSRVRAPNRPGGCGGPDRAPAGAGPGRALVRHLRQGGAHRRAGPLSRRLGADEPLVRGVRHAGGPAGRLPGGIDVPRRQRPHPQRAGAARGRPPQGRVPGHAGARTAQPAGAHFGGGRTAAAARRRSRSRPRAARQRRDRPPGAPHHGADRRSARCFARDARHDSAEQDSHRRAARGGRRHRTGPPAARPPRPPADGIHAARPGHGAGRSQAAGAGGVQPAQQRGQVHARRRRHRAAARHRRRRHPPGGDRQRHRHDGRRAGPRVRHVRAGRARDRPLAGRARHRPGAGQKPGGTAWRHRVRRQRRTGAGQPLHGRPAARGGGGRRARRGNGPGGASGAARRAGSGAARDERPGARGGPGAGRAARRVPARHRPARRGRLRTGAAPARAAAAGGRDPDRRHRLRRRAGAPAGGGGRLRSPLRQTDRSGQAGGAALYHTVELPPSHQTEPRCPRRAVAGSYNVSPLLGLHYVVVLLDIAGVRRAPDGACRPVAGRHRQPRRRCRPDHQGMLWFAAGDGLHRFDGVRFERLAAIDGNKLRSSNTNALLAVGTALWVGYNFGGVSVFDQGRVRHYGAADGLPERSVYRLARTPAGVIWLSASTGLYWLDGARWRHVEPEDGLPAGDFHHFTALPDRSVLAYHPDGMYRSTPGGHRFRLVLSGKDIEIGHLQPDGDLLLATRAQHRLYRYAPATGVLTPLRLPEGDQPFGVFLDPRGAIWINTDAGVKLLGPDLRTQRAFYAPNNLSGKLVYNALGDREGNLWFTTENGVDRVRESRLTAIALPPRMFSGLSVQADGDGAVWVGNFQSTGNYELRSFGVLADGTRQATPLLGVTAATRAPDGSAWFASGLTLWHHAGGRWRSWPLPPDLRGHDVQALAQEAGGRLWVSVMRKGVHVFRDGRWQAGGGVAALVGRTSVSLLADTRGRVWFGYPGNHLAVLDGGAVREVGPDNGLDVGNVTVMAEDAGHGGGLWVGGDQGVARFDGRRFVALQDGDGKALAGVSGLVLTRNGELWLHGPDGLTRAAAADLAAVRSGAVRLPVERFDYLDGHEGKPAPLRPLNALTEAADGRLCAGDGAAHRQRAIPPAGRPGAAALHPQHRVRFHGGRPVGAGAPALPVPPAWPGTGLARRRHPAPGVLYQPGAGRLPLRSHCRQRGRGVEHRARRAGVPHRGGVRANHLVQAAVRGGRAGAADAAVLVAPGAGDAAHCRTPARTAGRTPAHRPHAARQFPAKRGSADAAVRPHQARPGACRSGPRQDRPVARCGRGSAERGQGASAGTAHRPRTVGRPGNRAVATGPLAGAAPRRAVRPGGARRGAAAAGAGGGGSVRHRARGAAQRLPPCPQRRRHGGSGVRAAPFRPDRGRPRAGIAGGRVRARPPARPLGPDRHARTGPGRGRRPARGQRARQRHPRHAAPAGAAGVRPRRQAGQGGGRCVATKMISTRSWSAIRWWSGTAVQSCHDLYSPRTAHRNRAPGRPARGMPARHPLRSRVRSDDLAGVARVRHVDGADLAGGRRPPVVQVAAGDGRARDAALAGVLRLRAAQHRAADRARHLAGRALCRQPAGHRFARPALLRGRAADHVGRPVPGHLLRARCHRARRLRPGPGGAADPLCAAGHDAHRNPAQHRLCRPAHATAQPHPLPGRRGPVAQRHSGRRPPPVRGRGRRVRTRLPAADAGRVRQRLRRRLSAGRSAAPGAGTGAGARVPHRQHGAGLRAGRRARGRARGPAARAAAALWRAVRTPGHPARAARDPGRAGAGRRRQRRGHRARPGRGADPCARGPQAVGDLPSAARRPAAARVPHPGRDSRRPGRRRPAATALPAARGPGRRRLHRRGSAAALDPPGTGRDPPRRVHSAGRKNRADRRHHGVGAGRRAGAGRALACGRPAPDGVAQRVGAGPVRPRLCRPADRAAGAPPAAPPARPGRADRHRRFRHRLQQLQLPQADPGHHAQARPVVRAGPARRHARRHAHLFHDTAGPRVRSPGGGRRHRDGPGLRPAGHLGLRRRAGLLDRAADAVRAAGAVAGAARGARYGRAFVARRHSVERRLHLRCRCKQRRLRPRRAQHGDAGRQAGSGIAVLPGGNRHGRQIEVVAQRVGGKQAVDAGLERQPVHLAVVRRQQAQRGQDHHAVRAQQRVPARPGVGKARRHRVHFRLAARLHQRCDHHPLEQAGVDGGPARQLRQQFAPWRERAGAGRGQQPYPAIVKIVENDVRDLQKQFFHFRCLVRLVAVAVAQQRGARCVQRLRDARLARGERKAVRRHQPAAGRRRRRDRGAGDHVVDQACIAHAARERADAQPGPGIAGDDRPGAAPVHRARMGLEAHHAAKRGGNPDRAEDVRAHAEYGAAGAHDGAFAAARAARHARDVERVAGAAEARVGRFGRHGKLGHVAAGDGNRTGRSQAAHDLGVVRVPFRAHAQRAGRHLLAGQPERLLDAEGQAEQRQ</sequence>
<feature type="compositionally biased region" description="Low complexity" evidence="1">
    <location>
        <begin position="3031"/>
        <end position="3040"/>
    </location>
</feature>
<feature type="compositionally biased region" description="Basic residues" evidence="1">
    <location>
        <begin position="955"/>
        <end position="991"/>
    </location>
</feature>
<gene>
    <name evidence="2" type="ORF">Tci_000206</name>
</gene>
<feature type="region of interest" description="Disordered" evidence="1">
    <location>
        <begin position="3190"/>
        <end position="3215"/>
    </location>
</feature>
<feature type="compositionally biased region" description="Low complexity" evidence="1">
    <location>
        <begin position="1431"/>
        <end position="1449"/>
    </location>
</feature>